<dbReference type="CTD" id="166348"/>
<dbReference type="SUPFAM" id="SSF117281">
    <property type="entry name" value="Kelch motif"/>
    <property type="match status" value="1"/>
</dbReference>
<gene>
    <name evidence="6" type="primary">KBTBD12</name>
</gene>
<dbReference type="PANTHER" id="PTHR24412:SF491">
    <property type="entry name" value="KELCH REPEAT AND BTB DOMAIN-CONTAINING PROTEIN 12"/>
    <property type="match status" value="1"/>
</dbReference>
<dbReference type="Pfam" id="PF07707">
    <property type="entry name" value="BACK"/>
    <property type="match status" value="1"/>
</dbReference>
<sequence>MAQSGVHREPRPEVPGSEASDGCRSKHGQYLLEQLARLRDARELTDVELLAGAASFPCHRAVLAAFSPYFRAMFTCGLAECVRREVRLHDLAPDSLAVLLDYMYTARLPLCNANVQSVATGAFLLQMDGVFAACSRHMLDNMEASNCVGLHAFARQIGAEQLADAAHDFLRRHFAEVCLHDEILEVSADQLEALISSDELNVSREDPVLDVVLRWARWDRRARAPHLARLLARVRLTLVSPDCLSESLKRSTVLVSDAACSHMVSVALESVDSSRATVAVTPGAGLRYGMETSDVIVCAGTDARGVRSRRPGYADACFCYAPALRRACYVVCPRQGEALAAVRAGVVTADNDIVLAGEAGFTKAARRGRGAPPAGVEFVRYRASSWEHVCSAPYRELYALAAARGHLYLLGGQVQEKQRYLVTNAAERLPLPSSGGGDGGGGGMTQQWRSVSPLPVMLASHVALTVGSYIYVMGGWTPQLERPDEELERLSNRAFRYDSERDRWQELAPMRFSRYRFGCAALNGEIYVMGGIGCKGPDRGQTRRCLDSLEIYSPDGDFWRDGPPLPSPLLSLRSNASNAVAVNGRVFVCGGFNSPDRHEVIQKDILEFDPWDGGCWTVVARDVLMHNDYDTCLVARLNLRDLIPPPPDLVEA</sequence>
<dbReference type="KEGG" id="pmrn:116949392"/>
<dbReference type="InterPro" id="IPR011333">
    <property type="entry name" value="SKP1/BTB/POZ_sf"/>
</dbReference>
<reference evidence="6" key="1">
    <citation type="submission" date="2025-08" db="UniProtKB">
        <authorList>
            <consortium name="RefSeq"/>
        </authorList>
    </citation>
    <scope>IDENTIFICATION</scope>
    <source>
        <tissue evidence="6">Sperm</tissue>
    </source>
</reference>
<dbReference type="PANTHER" id="PTHR24412">
    <property type="entry name" value="KELCH PROTEIN"/>
    <property type="match status" value="1"/>
</dbReference>
<name>A0AAJ7TR73_PETMA</name>
<accession>A0AAJ7TR73</accession>
<keyword evidence="5" id="KW-1185">Reference proteome</keyword>
<evidence type="ECO:0000313" key="5">
    <source>
        <dbReference type="Proteomes" id="UP001318040"/>
    </source>
</evidence>
<proteinExistence type="predicted"/>
<dbReference type="FunFam" id="1.25.40.420:FF:000001">
    <property type="entry name" value="Kelch-like family member 12"/>
    <property type="match status" value="1"/>
</dbReference>
<evidence type="ECO:0000256" key="1">
    <source>
        <dbReference type="ARBA" id="ARBA00022441"/>
    </source>
</evidence>
<feature type="compositionally biased region" description="Basic and acidic residues" evidence="3">
    <location>
        <begin position="1"/>
        <end position="12"/>
    </location>
</feature>
<dbReference type="PROSITE" id="PS50097">
    <property type="entry name" value="BTB"/>
    <property type="match status" value="1"/>
</dbReference>
<dbReference type="SMART" id="SM00612">
    <property type="entry name" value="Kelch"/>
    <property type="match status" value="2"/>
</dbReference>
<evidence type="ECO:0000256" key="2">
    <source>
        <dbReference type="ARBA" id="ARBA00022737"/>
    </source>
</evidence>
<dbReference type="Gene3D" id="3.30.710.10">
    <property type="entry name" value="Potassium Channel Kv1.1, Chain A"/>
    <property type="match status" value="1"/>
</dbReference>
<keyword evidence="1" id="KW-0880">Kelch repeat</keyword>
<dbReference type="Pfam" id="PF01344">
    <property type="entry name" value="Kelch_1"/>
    <property type="match status" value="2"/>
</dbReference>
<dbReference type="Gene3D" id="1.25.40.420">
    <property type="match status" value="1"/>
</dbReference>
<evidence type="ECO:0000256" key="3">
    <source>
        <dbReference type="SAM" id="MobiDB-lite"/>
    </source>
</evidence>
<protein>
    <submittedName>
        <fullName evidence="6">Kelch repeat and BTB domain-containing protein 12</fullName>
    </submittedName>
</protein>
<dbReference type="SUPFAM" id="SSF54695">
    <property type="entry name" value="POZ domain"/>
    <property type="match status" value="1"/>
</dbReference>
<evidence type="ECO:0000259" key="4">
    <source>
        <dbReference type="PROSITE" id="PS50097"/>
    </source>
</evidence>
<dbReference type="PIRSF" id="PIRSF037037">
    <property type="entry name" value="Kelch-like_protein_gigaxonin"/>
    <property type="match status" value="1"/>
</dbReference>
<feature type="region of interest" description="Disordered" evidence="3">
    <location>
        <begin position="1"/>
        <end position="24"/>
    </location>
</feature>
<dbReference type="RefSeq" id="XP_032822564.1">
    <property type="nucleotide sequence ID" value="XM_032966673.1"/>
</dbReference>
<organism evidence="5 6">
    <name type="scientific">Petromyzon marinus</name>
    <name type="common">Sea lamprey</name>
    <dbReference type="NCBI Taxonomy" id="7757"/>
    <lineage>
        <taxon>Eukaryota</taxon>
        <taxon>Metazoa</taxon>
        <taxon>Chordata</taxon>
        <taxon>Craniata</taxon>
        <taxon>Vertebrata</taxon>
        <taxon>Cyclostomata</taxon>
        <taxon>Hyperoartia</taxon>
        <taxon>Petromyzontiformes</taxon>
        <taxon>Petromyzontidae</taxon>
        <taxon>Petromyzon</taxon>
    </lineage>
</organism>
<dbReference type="Gene3D" id="2.120.10.80">
    <property type="entry name" value="Kelch-type beta propeller"/>
    <property type="match status" value="1"/>
</dbReference>
<evidence type="ECO:0000313" key="6">
    <source>
        <dbReference type="RefSeq" id="XP_032822564.1"/>
    </source>
</evidence>
<dbReference type="InterPro" id="IPR000210">
    <property type="entry name" value="BTB/POZ_dom"/>
</dbReference>
<dbReference type="InterPro" id="IPR006652">
    <property type="entry name" value="Kelch_1"/>
</dbReference>
<dbReference type="InterPro" id="IPR015915">
    <property type="entry name" value="Kelch-typ_b-propeller"/>
</dbReference>
<feature type="domain" description="BTB" evidence="4">
    <location>
        <begin position="45"/>
        <end position="112"/>
    </location>
</feature>
<dbReference type="Pfam" id="PF00651">
    <property type="entry name" value="BTB"/>
    <property type="match status" value="1"/>
</dbReference>
<keyword evidence="2" id="KW-0677">Repeat</keyword>
<dbReference type="SMART" id="SM00225">
    <property type="entry name" value="BTB"/>
    <property type="match status" value="1"/>
</dbReference>
<dbReference type="InterPro" id="IPR017096">
    <property type="entry name" value="BTB-kelch_protein"/>
</dbReference>
<dbReference type="InterPro" id="IPR011705">
    <property type="entry name" value="BACK"/>
</dbReference>
<dbReference type="AlphaFoldDB" id="A0AAJ7TR73"/>
<dbReference type="SMART" id="SM00875">
    <property type="entry name" value="BACK"/>
    <property type="match status" value="1"/>
</dbReference>
<dbReference type="Proteomes" id="UP001318040">
    <property type="component" value="Chromosome 36"/>
</dbReference>